<dbReference type="InterPro" id="IPR013096">
    <property type="entry name" value="Cupin_2"/>
</dbReference>
<reference evidence="3" key="1">
    <citation type="journal article" date="2019" name="Int. J. Syst. Evol. Microbiol.">
        <title>The Global Catalogue of Microorganisms (GCM) 10K type strain sequencing project: providing services to taxonomists for standard genome sequencing and annotation.</title>
        <authorList>
            <consortium name="The Broad Institute Genomics Platform"/>
            <consortium name="The Broad Institute Genome Sequencing Center for Infectious Disease"/>
            <person name="Wu L."/>
            <person name="Ma J."/>
        </authorList>
    </citation>
    <scope>NUCLEOTIDE SEQUENCE [LARGE SCALE GENOMIC DNA]</scope>
    <source>
        <strain evidence="3">JCM 17983</strain>
    </source>
</reference>
<protein>
    <recommendedName>
        <fullName evidence="1">Cupin type-2 domain-containing protein</fullName>
    </recommendedName>
</protein>
<organism evidence="2 3">
    <name type="scientific">Actinomycetospora straminea</name>
    <dbReference type="NCBI Taxonomy" id="663607"/>
    <lineage>
        <taxon>Bacteria</taxon>
        <taxon>Bacillati</taxon>
        <taxon>Actinomycetota</taxon>
        <taxon>Actinomycetes</taxon>
        <taxon>Pseudonocardiales</taxon>
        <taxon>Pseudonocardiaceae</taxon>
        <taxon>Actinomycetospora</taxon>
    </lineage>
</organism>
<sequence length="153" mass="16230">MLVRAVPGVAMSSLVHLPGAGRPVGSRIRMKVEPGDADGFAVFESVLPPAWEGPPPHRHLSDDAAFYVLEGTVAFELDGVSHHCGPGSVVSVPRGSAHAFANPGTEPARMLVITTPEATRLVEAVHTLVERDPEPAPQIVRALYRAHHTEITG</sequence>
<keyword evidence="3" id="KW-1185">Reference proteome</keyword>
<comment type="caution">
    <text evidence="2">The sequence shown here is derived from an EMBL/GenBank/DDBJ whole genome shotgun (WGS) entry which is preliminary data.</text>
</comment>
<dbReference type="Pfam" id="PF07883">
    <property type="entry name" value="Cupin_2"/>
    <property type="match status" value="1"/>
</dbReference>
<dbReference type="InterPro" id="IPR011051">
    <property type="entry name" value="RmlC_Cupin_sf"/>
</dbReference>
<dbReference type="SUPFAM" id="SSF51182">
    <property type="entry name" value="RmlC-like cupins"/>
    <property type="match status" value="1"/>
</dbReference>
<dbReference type="PANTHER" id="PTHR36440:SF1">
    <property type="entry name" value="PUTATIVE (AFU_ORTHOLOGUE AFUA_8G07350)-RELATED"/>
    <property type="match status" value="1"/>
</dbReference>
<evidence type="ECO:0000259" key="1">
    <source>
        <dbReference type="Pfam" id="PF07883"/>
    </source>
</evidence>
<dbReference type="PANTHER" id="PTHR36440">
    <property type="entry name" value="PUTATIVE (AFU_ORTHOLOGUE AFUA_8G07350)-RELATED"/>
    <property type="match status" value="1"/>
</dbReference>
<dbReference type="InterPro" id="IPR053146">
    <property type="entry name" value="QDO-like"/>
</dbReference>
<evidence type="ECO:0000313" key="2">
    <source>
        <dbReference type="EMBL" id="GAA4891193.1"/>
    </source>
</evidence>
<accession>A0ABP9F393</accession>
<feature type="domain" description="Cupin type-2" evidence="1">
    <location>
        <begin position="46"/>
        <end position="113"/>
    </location>
</feature>
<proteinExistence type="predicted"/>
<name>A0ABP9F393_9PSEU</name>
<dbReference type="InterPro" id="IPR014710">
    <property type="entry name" value="RmlC-like_jellyroll"/>
</dbReference>
<evidence type="ECO:0000313" key="3">
    <source>
        <dbReference type="Proteomes" id="UP001500457"/>
    </source>
</evidence>
<dbReference type="Gene3D" id="2.60.120.10">
    <property type="entry name" value="Jelly Rolls"/>
    <property type="match status" value="1"/>
</dbReference>
<dbReference type="EMBL" id="BAABHQ010000020">
    <property type="protein sequence ID" value="GAA4891193.1"/>
    <property type="molecule type" value="Genomic_DNA"/>
</dbReference>
<dbReference type="Proteomes" id="UP001500457">
    <property type="component" value="Unassembled WGS sequence"/>
</dbReference>
<gene>
    <name evidence="2" type="ORF">GCM10023203_50960</name>
</gene>